<dbReference type="SUPFAM" id="SSF81296">
    <property type="entry name" value="E set domains"/>
    <property type="match status" value="1"/>
</dbReference>
<dbReference type="Pfam" id="PF00128">
    <property type="entry name" value="Alpha-amylase"/>
    <property type="match status" value="1"/>
</dbReference>
<sequence length="689" mass="77623">MSVSKRISAGHCQQLGAQVELGGVNFAIWGRYAKEMELLLFAHEQDEQPEVIRLTAPLHRSGYYWHVHVAGLKAGQLYGWRIPSLLLAMPGNRWEADKVLLDPYAKRILLPSNYDRRRAAVPGSNLQGCPKSAVIDMADYDWEGVERPRHSLSASVVYEMHIGGFTKDPSSGLPAPKRGTYAGVIDKIPHLVSLGVTAVELMPIFQFDPQDARPGKSNYWGYSPIGFFAPHGEFACDKRVTGVLDEFRDMVKALHKAGIEVILDVVYNHTAEGDDQGPTLCYRGLDNSAFYILDESREHNTNYSGCGNTLNASHPMTKRMITDSLRFWKEEMHVDGFRFDLAAILSRDKNGHPLNDPPTLLAIDSDYNLADTKIFAEAWDASGLNQVGRMAGARWREWNGHFRDDVRAFVKGDENMVSRLATRLCGSPDIYHAPYADPHKSLNFITCHDGFTLWDLVSYNHKHNLDNGEENRDGVNDNLSWNHGVEGETDDPAIRALRLRQAKNLMTINLLAVGTPMLLMGDEVLRTQQGNNNAYCQDNPLSWMNWQPNAEGQEMLRFTRELLSYRALRADSMPELISLSLALEQVRIRWHGIQPYAPDWGKDSRSLGLTAYGSGHQVDYYAFFNAYWEDLEIELPDPPHNPEGQWYRMLDTGLPAPDDINSHGRPLVPVGRRYPVKARSVLVLVSPTE</sequence>
<comment type="caution">
    <text evidence="5">The sequence shown here is derived from an EMBL/GenBank/DDBJ whole genome shotgun (WGS) entry which is preliminary data.</text>
</comment>
<dbReference type="InterPro" id="IPR006047">
    <property type="entry name" value="GH13_cat_dom"/>
</dbReference>
<protein>
    <submittedName>
        <fullName evidence="5">Glycogen debranching protein GlgX</fullName>
    </submittedName>
</protein>
<dbReference type="Gene3D" id="3.20.20.80">
    <property type="entry name" value="Glycosidases"/>
    <property type="match status" value="1"/>
</dbReference>
<evidence type="ECO:0000259" key="4">
    <source>
        <dbReference type="SMART" id="SM00642"/>
    </source>
</evidence>
<dbReference type="InterPro" id="IPR017853">
    <property type="entry name" value="GH"/>
</dbReference>
<dbReference type="SUPFAM" id="SSF51011">
    <property type="entry name" value="Glycosyl hydrolase domain"/>
    <property type="match status" value="1"/>
</dbReference>
<dbReference type="InterPro" id="IPR014756">
    <property type="entry name" value="Ig_E-set"/>
</dbReference>
<dbReference type="InterPro" id="IPR044505">
    <property type="entry name" value="GlgX_Isoamylase_N_E_set"/>
</dbReference>
<evidence type="ECO:0000256" key="2">
    <source>
        <dbReference type="ARBA" id="ARBA00022946"/>
    </source>
</evidence>
<dbReference type="SUPFAM" id="SSF51445">
    <property type="entry name" value="(Trans)glycosidases"/>
    <property type="match status" value="1"/>
</dbReference>
<comment type="similarity">
    <text evidence="1">Belongs to the glycosyl hydrolase 13 family.</text>
</comment>
<dbReference type="Gene3D" id="2.60.40.1180">
    <property type="entry name" value="Golgi alpha-mannosidase II"/>
    <property type="match status" value="1"/>
</dbReference>
<evidence type="ECO:0000256" key="3">
    <source>
        <dbReference type="ARBA" id="ARBA00023295"/>
    </source>
</evidence>
<keyword evidence="6" id="KW-1185">Reference proteome</keyword>
<dbReference type="Gene3D" id="2.60.40.10">
    <property type="entry name" value="Immunoglobulins"/>
    <property type="match status" value="1"/>
</dbReference>
<dbReference type="Pfam" id="PF21156">
    <property type="entry name" value="ISOA1-3_C"/>
    <property type="match status" value="1"/>
</dbReference>
<dbReference type="Proteomes" id="UP001501321">
    <property type="component" value="Unassembled WGS sequence"/>
</dbReference>
<evidence type="ECO:0000313" key="5">
    <source>
        <dbReference type="EMBL" id="GAA4500594.1"/>
    </source>
</evidence>
<organism evidence="5 6">
    <name type="scientific">Pseudaeromonas paramecii</name>
    <dbReference type="NCBI Taxonomy" id="2138166"/>
    <lineage>
        <taxon>Bacteria</taxon>
        <taxon>Pseudomonadati</taxon>
        <taxon>Pseudomonadota</taxon>
        <taxon>Gammaproteobacteria</taxon>
        <taxon>Aeromonadales</taxon>
        <taxon>Aeromonadaceae</taxon>
        <taxon>Pseudaeromonas</taxon>
    </lineage>
</organism>
<keyword evidence="3" id="KW-0326">Glycosidase</keyword>
<accession>A0ABP8QBF7</accession>
<dbReference type="InterPro" id="IPR013783">
    <property type="entry name" value="Ig-like_fold"/>
</dbReference>
<dbReference type="EMBL" id="BAABFC010000014">
    <property type="protein sequence ID" value="GAA4500594.1"/>
    <property type="molecule type" value="Genomic_DNA"/>
</dbReference>
<gene>
    <name evidence="5" type="primary">glgX_3</name>
    <name evidence="5" type="ORF">GCM10023095_22610</name>
</gene>
<evidence type="ECO:0000256" key="1">
    <source>
        <dbReference type="ARBA" id="ARBA00008061"/>
    </source>
</evidence>
<keyword evidence="2" id="KW-0809">Transit peptide</keyword>
<dbReference type="CDD" id="cd11326">
    <property type="entry name" value="AmyAc_Glg_debranch"/>
    <property type="match status" value="1"/>
</dbReference>
<dbReference type="InterPro" id="IPR048650">
    <property type="entry name" value="ISOA1-3-like_C"/>
</dbReference>
<dbReference type="PANTHER" id="PTHR43002">
    <property type="entry name" value="GLYCOGEN DEBRANCHING ENZYME"/>
    <property type="match status" value="1"/>
</dbReference>
<feature type="domain" description="Glycosyl hydrolase family 13 catalytic" evidence="4">
    <location>
        <begin position="159"/>
        <end position="566"/>
    </location>
</feature>
<name>A0ABP8QBF7_9GAMM</name>
<evidence type="ECO:0000313" key="6">
    <source>
        <dbReference type="Proteomes" id="UP001501321"/>
    </source>
</evidence>
<dbReference type="RefSeq" id="WP_345013128.1">
    <property type="nucleotide sequence ID" value="NZ_BAABFC010000014.1"/>
</dbReference>
<dbReference type="InterPro" id="IPR013780">
    <property type="entry name" value="Glyco_hydro_b"/>
</dbReference>
<keyword evidence="3" id="KW-0378">Hydrolase</keyword>
<reference evidence="6" key="1">
    <citation type="journal article" date="2019" name="Int. J. Syst. Evol. Microbiol.">
        <title>The Global Catalogue of Microorganisms (GCM) 10K type strain sequencing project: providing services to taxonomists for standard genome sequencing and annotation.</title>
        <authorList>
            <consortium name="The Broad Institute Genomics Platform"/>
            <consortium name="The Broad Institute Genome Sequencing Center for Infectious Disease"/>
            <person name="Wu L."/>
            <person name="Ma J."/>
        </authorList>
    </citation>
    <scope>NUCLEOTIDE SEQUENCE [LARGE SCALE GENOMIC DNA]</scope>
    <source>
        <strain evidence="6">JCM 32226</strain>
    </source>
</reference>
<dbReference type="SMART" id="SM00642">
    <property type="entry name" value="Aamy"/>
    <property type="match status" value="1"/>
</dbReference>
<dbReference type="Pfam" id="PF02922">
    <property type="entry name" value="CBM_48"/>
    <property type="match status" value="1"/>
</dbReference>
<proteinExistence type="inferred from homology"/>
<dbReference type="InterPro" id="IPR004193">
    <property type="entry name" value="Glyco_hydro_13_N"/>
</dbReference>
<dbReference type="CDD" id="cd02856">
    <property type="entry name" value="E_set_GDE_Isoamylase_N"/>
    <property type="match status" value="1"/>
</dbReference>